<comment type="caution">
    <text evidence="1">The sequence shown here is derived from an EMBL/GenBank/DDBJ whole genome shotgun (WGS) entry which is preliminary data.</text>
</comment>
<protein>
    <recommendedName>
        <fullName evidence="3">Encoded protein</fullName>
    </recommendedName>
</protein>
<sequence>MVIHSHAHTCSSKRSSRCDSDAFRSAGRTLCWHYSHPLPHTHLLFEEITNFCWHYSNVMVIHSHAHTCSSKRSSRCDSDALRSLGRTL</sequence>
<name>A0ABQ7GZX1_DUNSA</name>
<evidence type="ECO:0000313" key="1">
    <source>
        <dbReference type="EMBL" id="KAF5840141.1"/>
    </source>
</evidence>
<dbReference type="Proteomes" id="UP000815325">
    <property type="component" value="Unassembled WGS sequence"/>
</dbReference>
<reference evidence="1" key="1">
    <citation type="submission" date="2017-08" db="EMBL/GenBank/DDBJ databases">
        <authorList>
            <person name="Polle J.E."/>
            <person name="Barry K."/>
            <person name="Cushman J."/>
            <person name="Schmutz J."/>
            <person name="Tran D."/>
            <person name="Hathwaick L.T."/>
            <person name="Yim W.C."/>
            <person name="Jenkins J."/>
            <person name="Mckie-Krisberg Z.M."/>
            <person name="Prochnik S."/>
            <person name="Lindquist E."/>
            <person name="Dockter R.B."/>
            <person name="Adam C."/>
            <person name="Molina H."/>
            <person name="Bunkerborg J."/>
            <person name="Jin E."/>
            <person name="Buchheim M."/>
            <person name="Magnuson J."/>
        </authorList>
    </citation>
    <scope>NUCLEOTIDE SEQUENCE</scope>
    <source>
        <strain evidence="1">CCAP 19/18</strain>
    </source>
</reference>
<organism evidence="1 2">
    <name type="scientific">Dunaliella salina</name>
    <name type="common">Green alga</name>
    <name type="synonym">Protococcus salinus</name>
    <dbReference type="NCBI Taxonomy" id="3046"/>
    <lineage>
        <taxon>Eukaryota</taxon>
        <taxon>Viridiplantae</taxon>
        <taxon>Chlorophyta</taxon>
        <taxon>core chlorophytes</taxon>
        <taxon>Chlorophyceae</taxon>
        <taxon>CS clade</taxon>
        <taxon>Chlamydomonadales</taxon>
        <taxon>Dunaliellaceae</taxon>
        <taxon>Dunaliella</taxon>
    </lineage>
</organism>
<proteinExistence type="predicted"/>
<gene>
    <name evidence="1" type="ORF">DUNSADRAFT_17625</name>
</gene>
<evidence type="ECO:0000313" key="2">
    <source>
        <dbReference type="Proteomes" id="UP000815325"/>
    </source>
</evidence>
<accession>A0ABQ7GZX1</accession>
<keyword evidence="2" id="KW-1185">Reference proteome</keyword>
<dbReference type="EMBL" id="MU069522">
    <property type="protein sequence ID" value="KAF5840141.1"/>
    <property type="molecule type" value="Genomic_DNA"/>
</dbReference>
<evidence type="ECO:0008006" key="3">
    <source>
        <dbReference type="Google" id="ProtNLM"/>
    </source>
</evidence>